<dbReference type="EMBL" id="ASPP01010055">
    <property type="protein sequence ID" value="ETO23306.1"/>
    <property type="molecule type" value="Genomic_DNA"/>
</dbReference>
<comment type="caution">
    <text evidence="1">The sequence shown here is derived from an EMBL/GenBank/DDBJ whole genome shotgun (WGS) entry which is preliminary data.</text>
</comment>
<sequence length="159" mass="18398">MYKEQKKNLDRRESNSNIEVALDDIRRVMDSSEIEPEEPLLLTEVINESNHSFNGNSRKDIKLNFLDSFDNRLKNNDLKREHFALDNNNDEIKLDKLISSQLNKINQDLSLKSGKNIENIIVEATKQQVSDWLDKNLANMVKTAVEKEVKKLISQGDEV</sequence>
<evidence type="ECO:0000313" key="1">
    <source>
        <dbReference type="EMBL" id="ETO23306.1"/>
    </source>
</evidence>
<evidence type="ECO:0000313" key="2">
    <source>
        <dbReference type="Proteomes" id="UP000023152"/>
    </source>
</evidence>
<dbReference type="AlphaFoldDB" id="X6NBC5"/>
<organism evidence="1 2">
    <name type="scientific">Reticulomyxa filosa</name>
    <dbReference type="NCBI Taxonomy" id="46433"/>
    <lineage>
        <taxon>Eukaryota</taxon>
        <taxon>Sar</taxon>
        <taxon>Rhizaria</taxon>
        <taxon>Retaria</taxon>
        <taxon>Foraminifera</taxon>
        <taxon>Monothalamids</taxon>
        <taxon>Reticulomyxidae</taxon>
        <taxon>Reticulomyxa</taxon>
    </lineage>
</organism>
<keyword evidence="2" id="KW-1185">Reference proteome</keyword>
<accession>X6NBC5</accession>
<name>X6NBC5_RETFI</name>
<proteinExistence type="predicted"/>
<gene>
    <name evidence="1" type="ORF">RFI_13875</name>
</gene>
<dbReference type="Proteomes" id="UP000023152">
    <property type="component" value="Unassembled WGS sequence"/>
</dbReference>
<reference evidence="1 2" key="1">
    <citation type="journal article" date="2013" name="Curr. Biol.">
        <title>The Genome of the Foraminiferan Reticulomyxa filosa.</title>
        <authorList>
            <person name="Glockner G."/>
            <person name="Hulsmann N."/>
            <person name="Schleicher M."/>
            <person name="Noegel A.A."/>
            <person name="Eichinger L."/>
            <person name="Gallinger C."/>
            <person name="Pawlowski J."/>
            <person name="Sierra R."/>
            <person name="Euteneuer U."/>
            <person name="Pillet L."/>
            <person name="Moustafa A."/>
            <person name="Platzer M."/>
            <person name="Groth M."/>
            <person name="Szafranski K."/>
            <person name="Schliwa M."/>
        </authorList>
    </citation>
    <scope>NUCLEOTIDE SEQUENCE [LARGE SCALE GENOMIC DNA]</scope>
</reference>
<protein>
    <submittedName>
        <fullName evidence="1">Ubiquitin interaction motif family protein</fullName>
    </submittedName>
</protein>
<dbReference type="Pfam" id="PF10691">
    <property type="entry name" value="DUF2497"/>
    <property type="match status" value="1"/>
</dbReference>
<dbReference type="InterPro" id="IPR019632">
    <property type="entry name" value="DUF2497"/>
</dbReference>